<name>A0AAQ0BSZ5_BURGL</name>
<evidence type="ECO:0000313" key="4">
    <source>
        <dbReference type="Proteomes" id="UP000594892"/>
    </source>
</evidence>
<protein>
    <submittedName>
        <fullName evidence="2">Uncharacterized protein</fullName>
    </submittedName>
</protein>
<gene>
    <name evidence="2" type="ORF">I6H06_05625</name>
    <name evidence="3" type="ORF">NFI99_11005</name>
</gene>
<dbReference type="EMBL" id="CP065600">
    <property type="protein sequence ID" value="QPQ91196.1"/>
    <property type="molecule type" value="Genomic_DNA"/>
</dbReference>
<dbReference type="Proteomes" id="UP000594892">
    <property type="component" value="Chromosome 1"/>
</dbReference>
<evidence type="ECO:0000313" key="3">
    <source>
        <dbReference type="EMBL" id="USS42705.1"/>
    </source>
</evidence>
<dbReference type="Proteomes" id="UP001056386">
    <property type="component" value="Chromosome 2"/>
</dbReference>
<evidence type="ECO:0000313" key="5">
    <source>
        <dbReference type="Proteomes" id="UP001056386"/>
    </source>
</evidence>
<accession>A0AAQ0BSZ5</accession>
<sequence>MILLVGGERPAGAAGRPASRTARDAVGDDTAATGRQCRPAPPAARQMSYRSGLSAAARSASMRKNKTGARAKANPAAGDAPAPRRADAGAIALVIGLYIGGAFDWNRLRVGFEWI</sequence>
<keyword evidence="5" id="KW-1185">Reference proteome</keyword>
<evidence type="ECO:0000256" key="1">
    <source>
        <dbReference type="SAM" id="MobiDB-lite"/>
    </source>
</evidence>
<reference evidence="2 4" key="1">
    <citation type="submission" date="2020-12" db="EMBL/GenBank/DDBJ databases">
        <title>FDA dAtabase for Regulatory Grade micrObial Sequences (FDA-ARGOS): Supporting development and validation of Infectious Disease Dx tests.</title>
        <authorList>
            <person name="Minogue T."/>
            <person name="Wolcott M."/>
            <person name="Wasieloski L."/>
            <person name="Aguilar W."/>
            <person name="Moore D."/>
            <person name="Jaissle J."/>
            <person name="Tallon L."/>
            <person name="Sadzewicz L."/>
            <person name="Zhao X."/>
            <person name="Boylan J."/>
            <person name="Ott S."/>
            <person name="Bowen H."/>
            <person name="Vavikolanu K."/>
            <person name="Mehta A."/>
            <person name="Aluvathingal J."/>
            <person name="Nadendla S."/>
            <person name="Yan Y."/>
            <person name="Sichtig H."/>
        </authorList>
    </citation>
    <scope>NUCLEOTIDE SEQUENCE [LARGE SCALE GENOMIC DNA]</scope>
    <source>
        <strain evidence="2 4">FDAARGOS_949</strain>
    </source>
</reference>
<dbReference type="GeneID" id="45698989"/>
<feature type="compositionally biased region" description="Low complexity" evidence="1">
    <location>
        <begin position="48"/>
        <end position="60"/>
    </location>
</feature>
<organism evidence="2 4">
    <name type="scientific">Burkholderia glumae</name>
    <name type="common">Pseudomonas glumae</name>
    <dbReference type="NCBI Taxonomy" id="337"/>
    <lineage>
        <taxon>Bacteria</taxon>
        <taxon>Pseudomonadati</taxon>
        <taxon>Pseudomonadota</taxon>
        <taxon>Betaproteobacteria</taxon>
        <taxon>Burkholderiales</taxon>
        <taxon>Burkholderiaceae</taxon>
        <taxon>Burkholderia</taxon>
    </lineage>
</organism>
<dbReference type="RefSeq" id="WP_127913880.1">
    <property type="nucleotide sequence ID" value="NZ_CP021075.1"/>
</dbReference>
<reference evidence="3" key="2">
    <citation type="submission" date="2022-06" db="EMBL/GenBank/DDBJ databases">
        <title>Draft genome sequence of Burkholderia glumae strain GR20004 isolated from rice panicle showing bacterial panicle blight.</title>
        <authorList>
            <person name="Choi S.Y."/>
            <person name="Lee Y.H."/>
        </authorList>
    </citation>
    <scope>NUCLEOTIDE SEQUENCE</scope>
    <source>
        <strain evidence="3">GR20004</strain>
    </source>
</reference>
<feature type="compositionally biased region" description="Low complexity" evidence="1">
    <location>
        <begin position="1"/>
        <end position="20"/>
    </location>
</feature>
<feature type="compositionally biased region" description="Low complexity" evidence="1">
    <location>
        <begin position="70"/>
        <end position="81"/>
    </location>
</feature>
<dbReference type="EMBL" id="CP099583">
    <property type="protein sequence ID" value="USS42705.1"/>
    <property type="molecule type" value="Genomic_DNA"/>
</dbReference>
<evidence type="ECO:0000313" key="2">
    <source>
        <dbReference type="EMBL" id="QPQ91196.1"/>
    </source>
</evidence>
<dbReference type="AlphaFoldDB" id="A0AAQ0BSZ5"/>
<feature type="region of interest" description="Disordered" evidence="1">
    <location>
        <begin position="1"/>
        <end position="83"/>
    </location>
</feature>
<proteinExistence type="predicted"/>